<keyword evidence="5 7" id="KW-1133">Transmembrane helix</keyword>
<dbReference type="Proteomes" id="UP000663860">
    <property type="component" value="Unassembled WGS sequence"/>
</dbReference>
<dbReference type="EMBL" id="CAJOAY010000429">
    <property type="protein sequence ID" value="CAF3663145.1"/>
    <property type="molecule type" value="Genomic_DNA"/>
</dbReference>
<dbReference type="GO" id="GO:0005886">
    <property type="term" value="C:plasma membrane"/>
    <property type="evidence" value="ECO:0007669"/>
    <property type="project" value="UniProtKB-SubCell"/>
</dbReference>
<comment type="caution">
    <text evidence="9">The sequence shown here is derived from an EMBL/GenBank/DDBJ whole genome shotgun (WGS) entry which is preliminary data.</text>
</comment>
<accession>A0A813RPX7</accession>
<name>A0A813RPX7_9BILA</name>
<dbReference type="PANTHER" id="PTHR43414:SF6">
    <property type="entry name" value="MULTIDRUG RESISTANCE PROTEIN MDTG"/>
    <property type="match status" value="1"/>
</dbReference>
<dbReference type="PANTHER" id="PTHR43414">
    <property type="entry name" value="MULTIDRUG RESISTANCE PROTEIN MDTG"/>
    <property type="match status" value="1"/>
</dbReference>
<evidence type="ECO:0000256" key="4">
    <source>
        <dbReference type="ARBA" id="ARBA00022692"/>
    </source>
</evidence>
<evidence type="ECO:0000256" key="1">
    <source>
        <dbReference type="ARBA" id="ARBA00004651"/>
    </source>
</evidence>
<dbReference type="EMBL" id="CAJNOE010000025">
    <property type="protein sequence ID" value="CAF0757664.1"/>
    <property type="molecule type" value="Genomic_DNA"/>
</dbReference>
<sequence length="153" mass="17278">MWQCTRYINVNITNELMIIPRSCSSYFIGILILIPSFILLGLSQSKTILWIGLIFFSIASSIVVNVINSFASKYGLENEKGTILGIFRSLQALARATGPLIASLAYWSIGERTTYIFGGLLLLCPFFILFDVQQRFRHMRLMPTITVSEVKDD</sequence>
<dbReference type="SUPFAM" id="SSF103473">
    <property type="entry name" value="MFS general substrate transporter"/>
    <property type="match status" value="1"/>
</dbReference>
<protein>
    <submittedName>
        <fullName evidence="9">Uncharacterized protein</fullName>
    </submittedName>
</protein>
<keyword evidence="3" id="KW-1003">Cell membrane</keyword>
<evidence type="ECO:0000313" key="8">
    <source>
        <dbReference type="EMBL" id="CAF0757664.1"/>
    </source>
</evidence>
<reference evidence="9" key="1">
    <citation type="submission" date="2021-02" db="EMBL/GenBank/DDBJ databases">
        <authorList>
            <person name="Nowell W R."/>
        </authorList>
    </citation>
    <scope>NUCLEOTIDE SEQUENCE</scope>
</reference>
<evidence type="ECO:0000313" key="10">
    <source>
        <dbReference type="EMBL" id="CAF3663145.1"/>
    </source>
</evidence>
<evidence type="ECO:0000256" key="5">
    <source>
        <dbReference type="ARBA" id="ARBA00022989"/>
    </source>
</evidence>
<comment type="subcellular location">
    <subcellularLocation>
        <location evidence="1">Cell membrane</location>
        <topology evidence="1">Multi-pass membrane protein</topology>
    </subcellularLocation>
</comment>
<evidence type="ECO:0000256" key="3">
    <source>
        <dbReference type="ARBA" id="ARBA00022475"/>
    </source>
</evidence>
<dbReference type="Proteomes" id="UP000663891">
    <property type="component" value="Unassembled WGS sequence"/>
</dbReference>
<evidence type="ECO:0000256" key="2">
    <source>
        <dbReference type="ARBA" id="ARBA00022448"/>
    </source>
</evidence>
<dbReference type="Proteomes" id="UP000663881">
    <property type="component" value="Unassembled WGS sequence"/>
</dbReference>
<feature type="transmembrane region" description="Helical" evidence="7">
    <location>
        <begin position="115"/>
        <end position="132"/>
    </location>
</feature>
<dbReference type="InterPro" id="IPR036259">
    <property type="entry name" value="MFS_trans_sf"/>
</dbReference>
<keyword evidence="2" id="KW-0813">Transport</keyword>
<keyword evidence="4 7" id="KW-0812">Transmembrane</keyword>
<dbReference type="EMBL" id="CAJNON010000016">
    <property type="protein sequence ID" value="CAF0785122.1"/>
    <property type="molecule type" value="Genomic_DNA"/>
</dbReference>
<dbReference type="OrthoDB" id="196650at2759"/>
<feature type="transmembrane region" description="Helical" evidence="7">
    <location>
        <begin position="23"/>
        <end position="42"/>
    </location>
</feature>
<proteinExistence type="predicted"/>
<evidence type="ECO:0000256" key="7">
    <source>
        <dbReference type="SAM" id="Phobius"/>
    </source>
</evidence>
<dbReference type="Gene3D" id="1.20.1250.20">
    <property type="entry name" value="MFS general substrate transporter like domains"/>
    <property type="match status" value="1"/>
</dbReference>
<organism evidence="9 11">
    <name type="scientific">Adineta steineri</name>
    <dbReference type="NCBI Taxonomy" id="433720"/>
    <lineage>
        <taxon>Eukaryota</taxon>
        <taxon>Metazoa</taxon>
        <taxon>Spiralia</taxon>
        <taxon>Gnathifera</taxon>
        <taxon>Rotifera</taxon>
        <taxon>Eurotatoria</taxon>
        <taxon>Bdelloidea</taxon>
        <taxon>Adinetida</taxon>
        <taxon>Adinetidae</taxon>
        <taxon>Adineta</taxon>
    </lineage>
</organism>
<evidence type="ECO:0000313" key="11">
    <source>
        <dbReference type="Proteomes" id="UP000663891"/>
    </source>
</evidence>
<dbReference type="AlphaFoldDB" id="A0A813RPX7"/>
<feature type="transmembrane region" description="Helical" evidence="7">
    <location>
        <begin position="92"/>
        <end position="109"/>
    </location>
</feature>
<gene>
    <name evidence="8" type="ORF">IZO911_LOCUS4528</name>
    <name evidence="10" type="ORF">OKA104_LOCUS9909</name>
    <name evidence="9" type="ORF">VCS650_LOCUS3164</name>
</gene>
<evidence type="ECO:0000256" key="6">
    <source>
        <dbReference type="ARBA" id="ARBA00023136"/>
    </source>
</evidence>
<evidence type="ECO:0000313" key="9">
    <source>
        <dbReference type="EMBL" id="CAF0785122.1"/>
    </source>
</evidence>
<keyword evidence="6 7" id="KW-0472">Membrane</keyword>
<feature type="transmembrane region" description="Helical" evidence="7">
    <location>
        <begin position="48"/>
        <end position="71"/>
    </location>
</feature>